<accession>A0AAV4NZF1</accession>
<comment type="caution">
    <text evidence="1">The sequence shown here is derived from an EMBL/GenBank/DDBJ whole genome shotgun (WGS) entry which is preliminary data.</text>
</comment>
<evidence type="ECO:0000313" key="1">
    <source>
        <dbReference type="EMBL" id="GIX90118.1"/>
    </source>
</evidence>
<sequence>MSIGKWSWSMVNGQDLFHVNWKIDMELKLFPSGGVAVYVTAAMPPLTWCQVDWNRKFEAPFHPAWLGTHALPWKPRPCCLPMNQHSSRTMV</sequence>
<organism evidence="1 2">
    <name type="scientific">Caerostris extrusa</name>
    <name type="common">Bark spider</name>
    <name type="synonym">Caerostris bankana</name>
    <dbReference type="NCBI Taxonomy" id="172846"/>
    <lineage>
        <taxon>Eukaryota</taxon>
        <taxon>Metazoa</taxon>
        <taxon>Ecdysozoa</taxon>
        <taxon>Arthropoda</taxon>
        <taxon>Chelicerata</taxon>
        <taxon>Arachnida</taxon>
        <taxon>Araneae</taxon>
        <taxon>Araneomorphae</taxon>
        <taxon>Entelegynae</taxon>
        <taxon>Araneoidea</taxon>
        <taxon>Araneidae</taxon>
        <taxon>Caerostris</taxon>
    </lineage>
</organism>
<dbReference type="AlphaFoldDB" id="A0AAV4NZF1"/>
<dbReference type="EMBL" id="BPLR01021475">
    <property type="protein sequence ID" value="GIX90118.1"/>
    <property type="molecule type" value="Genomic_DNA"/>
</dbReference>
<dbReference type="Proteomes" id="UP001054945">
    <property type="component" value="Unassembled WGS sequence"/>
</dbReference>
<keyword evidence="2" id="KW-1185">Reference proteome</keyword>
<protein>
    <submittedName>
        <fullName evidence="1">Uncharacterized protein</fullName>
    </submittedName>
</protein>
<evidence type="ECO:0000313" key="2">
    <source>
        <dbReference type="Proteomes" id="UP001054945"/>
    </source>
</evidence>
<proteinExistence type="predicted"/>
<name>A0AAV4NZF1_CAEEX</name>
<gene>
    <name evidence="1" type="ORF">CEXT_504211</name>
</gene>
<reference evidence="1 2" key="1">
    <citation type="submission" date="2021-06" db="EMBL/GenBank/DDBJ databases">
        <title>Caerostris extrusa draft genome.</title>
        <authorList>
            <person name="Kono N."/>
            <person name="Arakawa K."/>
        </authorList>
    </citation>
    <scope>NUCLEOTIDE SEQUENCE [LARGE SCALE GENOMIC DNA]</scope>
</reference>